<name>A0A1C3E9D9_9GAMM</name>
<dbReference type="InterPro" id="IPR050077">
    <property type="entry name" value="LexA_repressor"/>
</dbReference>
<dbReference type="Gene3D" id="2.10.109.10">
    <property type="entry name" value="Umud Fragment, subunit A"/>
    <property type="match status" value="1"/>
</dbReference>
<dbReference type="Gene3D" id="1.10.260.40">
    <property type="entry name" value="lambda repressor-like DNA-binding domains"/>
    <property type="match status" value="1"/>
</dbReference>
<dbReference type="InterPro" id="IPR039418">
    <property type="entry name" value="LexA-like"/>
</dbReference>
<sequence>MNQKDSAADFASRLNAAFNAVGAPSKGRAPYIAKRLPYSISVVAIRKWLVGDAIPDTKKLADIAALAGTSVEYLLGHQSSGNEASVPGAQPAFAALRKVPILSTVQAGNWAESLTFEQLGEDVEWQETSAKVGEDAFALRVRGNSMTNPHGSPSIPHGSVVIVQPCPDPESGKIVVAMLKGSDEATIKKLEIDGPHKYLVPLNPTYQHIMVNGNCRIVGFVRQVIMDLD</sequence>
<dbReference type="EMBL" id="LYBM01000061">
    <property type="protein sequence ID" value="ODA29888.1"/>
    <property type="molecule type" value="Genomic_DNA"/>
</dbReference>
<dbReference type="STRING" id="1080227.A8L45_21515"/>
<proteinExistence type="predicted"/>
<evidence type="ECO:0000313" key="2">
    <source>
        <dbReference type="EMBL" id="ODA29888.1"/>
    </source>
</evidence>
<dbReference type="InterPro" id="IPR001387">
    <property type="entry name" value="Cro/C1-type_HTH"/>
</dbReference>
<organism evidence="2 3">
    <name type="scientific">Veronia pacifica</name>
    <dbReference type="NCBI Taxonomy" id="1080227"/>
    <lineage>
        <taxon>Bacteria</taxon>
        <taxon>Pseudomonadati</taxon>
        <taxon>Pseudomonadota</taxon>
        <taxon>Gammaproteobacteria</taxon>
        <taxon>Vibrionales</taxon>
        <taxon>Vibrionaceae</taxon>
        <taxon>Veronia</taxon>
    </lineage>
</organism>
<dbReference type="Proteomes" id="UP000094936">
    <property type="component" value="Unassembled WGS sequence"/>
</dbReference>
<evidence type="ECO:0000313" key="3">
    <source>
        <dbReference type="Proteomes" id="UP000094936"/>
    </source>
</evidence>
<reference evidence="2 3" key="1">
    <citation type="submission" date="2016-05" db="EMBL/GenBank/DDBJ databases">
        <title>Genomic Taxonomy of the Vibrionaceae.</title>
        <authorList>
            <person name="Gomez-Gil B."/>
            <person name="Enciso-Ibarra J."/>
        </authorList>
    </citation>
    <scope>NUCLEOTIDE SEQUENCE [LARGE SCALE GENOMIC DNA]</scope>
    <source>
        <strain evidence="2 3">CAIM 1920</strain>
    </source>
</reference>
<feature type="domain" description="HTH cro/C1-type" evidence="1">
    <location>
        <begin position="40"/>
        <end position="74"/>
    </location>
</feature>
<dbReference type="AlphaFoldDB" id="A0A1C3E9D9"/>
<accession>A0A1C3E9D9</accession>
<comment type="caution">
    <text evidence="2">The sequence shown here is derived from an EMBL/GenBank/DDBJ whole genome shotgun (WGS) entry which is preliminary data.</text>
</comment>
<gene>
    <name evidence="2" type="ORF">A8L45_21515</name>
</gene>
<dbReference type="GO" id="GO:0003677">
    <property type="term" value="F:DNA binding"/>
    <property type="evidence" value="ECO:0007669"/>
    <property type="project" value="InterPro"/>
</dbReference>
<evidence type="ECO:0000259" key="1">
    <source>
        <dbReference type="PROSITE" id="PS50943"/>
    </source>
</evidence>
<keyword evidence="3" id="KW-1185">Reference proteome</keyword>
<dbReference type="PROSITE" id="PS50943">
    <property type="entry name" value="HTH_CROC1"/>
    <property type="match status" value="1"/>
</dbReference>
<dbReference type="Pfam" id="PF00717">
    <property type="entry name" value="Peptidase_S24"/>
    <property type="match status" value="1"/>
</dbReference>
<dbReference type="CDD" id="cd06529">
    <property type="entry name" value="S24_LexA-like"/>
    <property type="match status" value="1"/>
</dbReference>
<dbReference type="InterPro" id="IPR015927">
    <property type="entry name" value="Peptidase_S24_S26A/B/C"/>
</dbReference>
<dbReference type="PANTHER" id="PTHR33516:SF2">
    <property type="entry name" value="LEXA REPRESSOR-RELATED"/>
    <property type="match status" value="1"/>
</dbReference>
<dbReference type="InterPro" id="IPR010982">
    <property type="entry name" value="Lambda_DNA-bd_dom_sf"/>
</dbReference>
<dbReference type="PANTHER" id="PTHR33516">
    <property type="entry name" value="LEXA REPRESSOR"/>
    <property type="match status" value="1"/>
</dbReference>
<protein>
    <submittedName>
        <fullName evidence="2">Cro/Cl family transcriptional regulator</fullName>
    </submittedName>
</protein>
<dbReference type="InterPro" id="IPR036286">
    <property type="entry name" value="LexA/Signal_pep-like_sf"/>
</dbReference>
<dbReference type="SUPFAM" id="SSF51306">
    <property type="entry name" value="LexA/Signal peptidase"/>
    <property type="match status" value="1"/>
</dbReference>